<dbReference type="Pfam" id="PF01547">
    <property type="entry name" value="SBP_bac_1"/>
    <property type="match status" value="1"/>
</dbReference>
<dbReference type="SUPFAM" id="SSF53850">
    <property type="entry name" value="Periplasmic binding protein-like II"/>
    <property type="match status" value="1"/>
</dbReference>
<protein>
    <submittedName>
        <fullName evidence="2">ABC-type glycerol-3-phosphate transport system substrate-binding protein</fullName>
    </submittedName>
</protein>
<dbReference type="PANTHER" id="PTHR43649:SF27">
    <property type="entry name" value="EXTRACELLULAR SOLUTE-BINDING PROTEIN FAMILY 1"/>
    <property type="match status" value="1"/>
</dbReference>
<dbReference type="InterPro" id="IPR006059">
    <property type="entry name" value="SBP"/>
</dbReference>
<dbReference type="Gene3D" id="3.40.190.10">
    <property type="entry name" value="Periplasmic binding protein-like II"/>
    <property type="match status" value="1"/>
</dbReference>
<dbReference type="Gene3D" id="2.60.120.260">
    <property type="entry name" value="Galactose-binding domain-like"/>
    <property type="match status" value="2"/>
</dbReference>
<evidence type="ECO:0000313" key="2">
    <source>
        <dbReference type="EMBL" id="MBP1988451.1"/>
    </source>
</evidence>
<comment type="caution">
    <text evidence="2">The sequence shown here is derived from an EMBL/GenBank/DDBJ whole genome shotgun (WGS) entry which is preliminary data.</text>
</comment>
<evidence type="ECO:0000256" key="1">
    <source>
        <dbReference type="SAM" id="MobiDB-lite"/>
    </source>
</evidence>
<feature type="region of interest" description="Disordered" evidence="1">
    <location>
        <begin position="83"/>
        <end position="109"/>
    </location>
</feature>
<organism evidence="2 3">
    <name type="scientific">Paenibacillus eucommiae</name>
    <dbReference type="NCBI Taxonomy" id="1355755"/>
    <lineage>
        <taxon>Bacteria</taxon>
        <taxon>Bacillati</taxon>
        <taxon>Bacillota</taxon>
        <taxon>Bacilli</taxon>
        <taxon>Bacillales</taxon>
        <taxon>Paenibacillaceae</taxon>
        <taxon>Paenibacillus</taxon>
    </lineage>
</organism>
<name>A0ABS4ING6_9BACL</name>
<dbReference type="RefSeq" id="WP_209968349.1">
    <property type="nucleotide sequence ID" value="NZ_JAGGLB010000001.1"/>
</dbReference>
<proteinExistence type="predicted"/>
<evidence type="ECO:0000313" key="3">
    <source>
        <dbReference type="Proteomes" id="UP001519287"/>
    </source>
</evidence>
<gene>
    <name evidence="2" type="ORF">J2Z66_000046</name>
</gene>
<dbReference type="SUPFAM" id="SSF49785">
    <property type="entry name" value="Galactose-binding domain-like"/>
    <property type="match status" value="1"/>
</dbReference>
<dbReference type="InterPro" id="IPR008979">
    <property type="entry name" value="Galactose-bd-like_sf"/>
</dbReference>
<dbReference type="PANTHER" id="PTHR43649">
    <property type="entry name" value="ARABINOSE-BINDING PROTEIN-RELATED"/>
    <property type="match status" value="1"/>
</dbReference>
<accession>A0ABS4ING6</accession>
<reference evidence="2 3" key="1">
    <citation type="submission" date="2021-03" db="EMBL/GenBank/DDBJ databases">
        <title>Genomic Encyclopedia of Type Strains, Phase IV (KMG-IV): sequencing the most valuable type-strain genomes for metagenomic binning, comparative biology and taxonomic classification.</title>
        <authorList>
            <person name="Goeker M."/>
        </authorList>
    </citation>
    <scope>NUCLEOTIDE SEQUENCE [LARGE SCALE GENOMIC DNA]</scope>
    <source>
        <strain evidence="2 3">DSM 26048</strain>
    </source>
</reference>
<sequence>MRNVNKFRGTLILGLMLLLVVAVWGIRDYFQEERVFPKLQASAIQMGSTLEASAAKTQTIPAYVQWLRSEQVQALQGLLTSETLETSESSETSEASETSQTSETPGTSELTVRAAEYSAASTDAQIVLRSDEQQSEVIDWTDAGGWLEWTVDAPQDGLYTLAVAYRPLKGSFANGVRGIQIDGRYPYREAERITLERLWKDSQYPYERNGLGNEIRPVQMELSEWRTVLVTNYAASSEPLLWPLTKGRHTIRLTGGREPLSLASLTLAAPQPIPVYADYVAAGGKDREAGSEAGSEAGVVADSDSTAVTGVETEDDAGLETKAETNAETAATASPQSGTGWFTVMEAEQYKAKSAIGIQTQSVAEPYLSPDPKGRLVYNAIGGDRWQQAGDWIEWEFTVPASGWYVIDMKVMQGYNGKAAAYRTVMLDGQVPFRELLHYALPASSDMEIRSLNDETGKPYQFWLEAGVHQLRLIADSSLISPAAESLRDVLTDLSVMERDIRLISGNYGSGSSSNLDTGRTWQVKAYDPQIETKLSGVIERLRTVRDYVDGLNQHVTDPTTAISSAMNSLEKMLEDVNEIPNQVKVFADIQTSINTWMKPMESQAVLLDYLVVREPQADPGLKLPHAWDKISYSTLNFARTFFQKYDLKDLNDEEAITVWVQRGRDYVDLLQKMIEADFTPQTGIRVNVNLMPSTNVLMLGNAAGDQPDIALGLGMETPVDYAMRGAAAELSRLPGFKDVVQRFNPGVMRSYAYNEGMYGLPETQSFMVMFYRTDVLERLGLTPPDTWDDVLDLLPTLQENGMDIYYPAKEFVMPFYQQGAEFYTADGMQTAIDSKTAQAAFQRWTDLFSTYNVPKEVPAFFNHFRSGDIPIGIADYNTYIQLSVAAPEITGKWKMAPLPGLRGEDGQVVRWSQQSTTAAMLMEKSKNKEQAWTFLDWWTSTDTQAQYANDIESFAGIEYRWNPANIEALQYVPWPSEDMHVLAEQGRWGKNMPYVPGYYFLAREMDFAWNNTVLSGMPPKEAIRKAAVSLQREMTRKQKEFGFGPGMNLHLPSYDGEAGGSIGEGGDEGGK</sequence>
<dbReference type="EMBL" id="JAGGLB010000001">
    <property type="protein sequence ID" value="MBP1988451.1"/>
    <property type="molecule type" value="Genomic_DNA"/>
</dbReference>
<dbReference type="InterPro" id="IPR050490">
    <property type="entry name" value="Bact_solute-bd_prot1"/>
</dbReference>
<feature type="region of interest" description="Disordered" evidence="1">
    <location>
        <begin position="286"/>
        <end position="307"/>
    </location>
</feature>
<feature type="compositionally biased region" description="Low complexity" evidence="1">
    <location>
        <begin position="83"/>
        <end position="104"/>
    </location>
</feature>
<feature type="region of interest" description="Disordered" evidence="1">
    <location>
        <begin position="1053"/>
        <end position="1072"/>
    </location>
</feature>
<dbReference type="Proteomes" id="UP001519287">
    <property type="component" value="Unassembled WGS sequence"/>
</dbReference>
<keyword evidence="3" id="KW-1185">Reference proteome</keyword>